<evidence type="ECO:0000313" key="2">
    <source>
        <dbReference type="Proteomes" id="UP000324222"/>
    </source>
</evidence>
<name>A0A5B7IKE1_PORTR</name>
<evidence type="ECO:0000313" key="1">
    <source>
        <dbReference type="EMBL" id="MPC81228.1"/>
    </source>
</evidence>
<dbReference type="AlphaFoldDB" id="A0A5B7IKE1"/>
<sequence length="92" mass="9864">MKTGQTNCTWDELKVDQVSSSHFTLPITPITSCHSAQPSPIFPSLTPHLTLVWGALRQLCDSPSSLSSPSPSLSQSLSLFLPPVLTHALTHG</sequence>
<dbReference type="Proteomes" id="UP000324222">
    <property type="component" value="Unassembled WGS sequence"/>
</dbReference>
<protein>
    <submittedName>
        <fullName evidence="1">Uncharacterized protein</fullName>
    </submittedName>
</protein>
<organism evidence="1 2">
    <name type="scientific">Portunus trituberculatus</name>
    <name type="common">Swimming crab</name>
    <name type="synonym">Neptunus trituberculatus</name>
    <dbReference type="NCBI Taxonomy" id="210409"/>
    <lineage>
        <taxon>Eukaryota</taxon>
        <taxon>Metazoa</taxon>
        <taxon>Ecdysozoa</taxon>
        <taxon>Arthropoda</taxon>
        <taxon>Crustacea</taxon>
        <taxon>Multicrustacea</taxon>
        <taxon>Malacostraca</taxon>
        <taxon>Eumalacostraca</taxon>
        <taxon>Eucarida</taxon>
        <taxon>Decapoda</taxon>
        <taxon>Pleocyemata</taxon>
        <taxon>Brachyura</taxon>
        <taxon>Eubrachyura</taxon>
        <taxon>Portunoidea</taxon>
        <taxon>Portunidae</taxon>
        <taxon>Portuninae</taxon>
        <taxon>Portunus</taxon>
    </lineage>
</organism>
<keyword evidence="2" id="KW-1185">Reference proteome</keyword>
<dbReference type="EMBL" id="VSRR010056326">
    <property type="protein sequence ID" value="MPC81228.1"/>
    <property type="molecule type" value="Genomic_DNA"/>
</dbReference>
<accession>A0A5B7IKE1</accession>
<proteinExistence type="predicted"/>
<gene>
    <name evidence="1" type="ORF">E2C01_075835</name>
</gene>
<comment type="caution">
    <text evidence="1">The sequence shown here is derived from an EMBL/GenBank/DDBJ whole genome shotgun (WGS) entry which is preliminary data.</text>
</comment>
<reference evidence="1 2" key="1">
    <citation type="submission" date="2019-05" db="EMBL/GenBank/DDBJ databases">
        <title>Another draft genome of Portunus trituberculatus and its Hox gene families provides insights of decapod evolution.</title>
        <authorList>
            <person name="Jeong J.-H."/>
            <person name="Song I."/>
            <person name="Kim S."/>
            <person name="Choi T."/>
            <person name="Kim D."/>
            <person name="Ryu S."/>
            <person name="Kim W."/>
        </authorList>
    </citation>
    <scope>NUCLEOTIDE SEQUENCE [LARGE SCALE GENOMIC DNA]</scope>
    <source>
        <tissue evidence="1">Muscle</tissue>
    </source>
</reference>